<evidence type="ECO:0000256" key="1">
    <source>
        <dbReference type="SAM" id="MobiDB-lite"/>
    </source>
</evidence>
<dbReference type="Pfam" id="PF21099">
    <property type="entry name" value="POLQ_helical"/>
    <property type="match status" value="1"/>
</dbReference>
<feature type="non-terminal residue" evidence="3">
    <location>
        <position position="296"/>
    </location>
</feature>
<dbReference type="InterPro" id="IPR002298">
    <property type="entry name" value="DNA_polymerase_A"/>
</dbReference>
<dbReference type="GO" id="GO:0006302">
    <property type="term" value="P:double-strand break repair"/>
    <property type="evidence" value="ECO:0007669"/>
    <property type="project" value="TreeGrafter"/>
</dbReference>
<reference evidence="3 4" key="1">
    <citation type="journal article" date="2013" name="Curr. Biol.">
        <title>The Genome of the Foraminiferan Reticulomyxa filosa.</title>
        <authorList>
            <person name="Glockner G."/>
            <person name="Hulsmann N."/>
            <person name="Schleicher M."/>
            <person name="Noegel A.A."/>
            <person name="Eichinger L."/>
            <person name="Gallinger C."/>
            <person name="Pawlowski J."/>
            <person name="Sierra R."/>
            <person name="Euteneuer U."/>
            <person name="Pillet L."/>
            <person name="Moustafa A."/>
            <person name="Platzer M."/>
            <person name="Groth M."/>
            <person name="Szafranski K."/>
            <person name="Schliwa M."/>
        </authorList>
    </citation>
    <scope>NUCLEOTIDE SEQUENCE [LARGE SCALE GENOMIC DNA]</scope>
</reference>
<dbReference type="GO" id="GO:0003887">
    <property type="term" value="F:DNA-directed DNA polymerase activity"/>
    <property type="evidence" value="ECO:0007669"/>
    <property type="project" value="InterPro"/>
</dbReference>
<gene>
    <name evidence="3" type="ORF">RFI_16365</name>
</gene>
<sequence length="296" mass="33776">MWLVVCNNNNQITYNTFCLELFQKFAYEQITPVPTGVIPNWSVLLRKMVNINEARRNAIELLGLSEAFWVTIERNKPDMQKIESKIRQRYMKSACPPEMKIGDEEKNTDKTSQTKEKSKLVPLGLSSKEKAYQLLQSDVLTASKRGLIHDDLVQIADRLFSALILCDLILEKPVAAIASDFQVERGIVQYLQKTVATFGGMVSVFCEKLDWFPLHLLILDCVDRYIVVFTKMQVEMDLTKPNTQTLKKSQLGDIMTRRIASILVNNGVKDVMALAQYQPGQVQKILVDSKPFQIEE</sequence>
<keyword evidence="4" id="KW-1185">Reference proteome</keyword>
<dbReference type="GO" id="GO:0006261">
    <property type="term" value="P:DNA-templated DNA replication"/>
    <property type="evidence" value="ECO:0007669"/>
    <property type="project" value="InterPro"/>
</dbReference>
<dbReference type="Proteomes" id="UP000023152">
    <property type="component" value="Unassembled WGS sequence"/>
</dbReference>
<dbReference type="Gene3D" id="1.10.3380.20">
    <property type="match status" value="1"/>
</dbReference>
<evidence type="ECO:0000259" key="2">
    <source>
        <dbReference type="Pfam" id="PF21099"/>
    </source>
</evidence>
<accession>X6N4A1</accession>
<dbReference type="EMBL" id="ASPP01012199">
    <property type="protein sequence ID" value="ETO20841.1"/>
    <property type="molecule type" value="Genomic_DNA"/>
</dbReference>
<proteinExistence type="predicted"/>
<dbReference type="OrthoDB" id="2320933at2759"/>
<dbReference type="InterPro" id="IPR048960">
    <property type="entry name" value="POLQ-like_helical"/>
</dbReference>
<evidence type="ECO:0000313" key="3">
    <source>
        <dbReference type="EMBL" id="ETO20841.1"/>
    </source>
</evidence>
<organism evidence="3 4">
    <name type="scientific">Reticulomyxa filosa</name>
    <dbReference type="NCBI Taxonomy" id="46433"/>
    <lineage>
        <taxon>Eukaryota</taxon>
        <taxon>Sar</taxon>
        <taxon>Rhizaria</taxon>
        <taxon>Retaria</taxon>
        <taxon>Foraminifera</taxon>
        <taxon>Monothalamids</taxon>
        <taxon>Reticulomyxidae</taxon>
        <taxon>Reticulomyxa</taxon>
    </lineage>
</organism>
<name>X6N4A1_RETFI</name>
<evidence type="ECO:0000313" key="4">
    <source>
        <dbReference type="Proteomes" id="UP000023152"/>
    </source>
</evidence>
<feature type="compositionally biased region" description="Basic and acidic residues" evidence="1">
    <location>
        <begin position="100"/>
        <end position="118"/>
    </location>
</feature>
<comment type="caution">
    <text evidence="3">The sequence shown here is derived from an EMBL/GenBank/DDBJ whole genome shotgun (WGS) entry which is preliminary data.</text>
</comment>
<dbReference type="PANTHER" id="PTHR10133:SF62">
    <property type="entry name" value="DNA POLYMERASE THETA"/>
    <property type="match status" value="1"/>
</dbReference>
<feature type="domain" description="POLQ-like helical" evidence="2">
    <location>
        <begin position="149"/>
        <end position="224"/>
    </location>
</feature>
<dbReference type="PANTHER" id="PTHR10133">
    <property type="entry name" value="DNA POLYMERASE I"/>
    <property type="match status" value="1"/>
</dbReference>
<protein>
    <recommendedName>
        <fullName evidence="2">POLQ-like helical domain-containing protein</fullName>
    </recommendedName>
</protein>
<dbReference type="AlphaFoldDB" id="X6N4A1"/>
<feature type="region of interest" description="Disordered" evidence="1">
    <location>
        <begin position="98"/>
        <end position="118"/>
    </location>
</feature>
<dbReference type="SUPFAM" id="SSF158702">
    <property type="entry name" value="Sec63 N-terminal domain-like"/>
    <property type="match status" value="1"/>
</dbReference>